<dbReference type="PANTHER" id="PTHR46825:SF15">
    <property type="entry name" value="BETA-LACTAMASE-RELATED DOMAIN-CONTAINING PROTEIN"/>
    <property type="match status" value="1"/>
</dbReference>
<keyword evidence="4" id="KW-1185">Reference proteome</keyword>
<protein>
    <recommendedName>
        <fullName evidence="2">Beta-lactamase-related domain-containing protein</fullName>
    </recommendedName>
</protein>
<dbReference type="InterPro" id="IPR050491">
    <property type="entry name" value="AmpC-like"/>
</dbReference>
<evidence type="ECO:0000313" key="3">
    <source>
        <dbReference type="EMBL" id="KAJ8489402.1"/>
    </source>
</evidence>
<accession>A0AAD7U121</accession>
<proteinExistence type="inferred from homology"/>
<sequence length="569" mass="61824">MAIQGIVEDPSQVITQEQSGHGLPATISGSDNQLQVETPIFSAGFLAFVEELRQKASIPGISLGVVRLAKDNQPPVTQVAVTLFCLASCSKAFLSASMGLLIDDFTHGRNTTPLPAGLSQFDWDTKIADILPGEWQLDDAWATLAANVRDILGHVTGLPQHDGAYGPGDTTADIVRRMRDLRSAYELREKYSYNNQMYMLGAHIVEKYSGLTYPEFVAERVLKPLDMSTSTLSPSEAASSGLLTNTWTKDGRRIPFWFTEEDSRLTAGPGGVISSAKDMVKWLAIWLNEGVHPSSGEIIIPRSVYDAVTTARQVVEGSPTKSYGASIVGYGMGWKRWTYEGIEMIMHTGGIPGFSTIAVFSPSNNLGIVVLINADEKAEYILAIVKHAFDDVLNLSHSGVGVLDETPTHADKGLTPRSSSDHLTLDLEAYTGTYSSPGYGTFTLCSAQCKSDYCTAVLEDFASLGPLPTSEPHLYAAHKTILSTHVHLNHRHGDVFHATFPALFPHGYGQNASAFETYETDSDGWVEFSVVDGKVDGFSLVVDENAVTARRRRQGGPLKEVADAWFARI</sequence>
<dbReference type="InterPro" id="IPR012338">
    <property type="entry name" value="Beta-lactam/transpept-like"/>
</dbReference>
<name>A0AAD7U121_9APHY</name>
<dbReference type="SUPFAM" id="SSF56601">
    <property type="entry name" value="beta-lactamase/transpeptidase-like"/>
    <property type="match status" value="1"/>
</dbReference>
<comment type="caution">
    <text evidence="3">The sequence shown here is derived from an EMBL/GenBank/DDBJ whole genome shotgun (WGS) entry which is preliminary data.</text>
</comment>
<dbReference type="Pfam" id="PF00144">
    <property type="entry name" value="Beta-lactamase"/>
    <property type="match status" value="1"/>
</dbReference>
<evidence type="ECO:0000313" key="4">
    <source>
        <dbReference type="Proteomes" id="UP001215151"/>
    </source>
</evidence>
<evidence type="ECO:0000256" key="1">
    <source>
        <dbReference type="ARBA" id="ARBA00038215"/>
    </source>
</evidence>
<dbReference type="Gene3D" id="3.40.710.10">
    <property type="entry name" value="DD-peptidase/beta-lactamase superfamily"/>
    <property type="match status" value="1"/>
</dbReference>
<comment type="similarity">
    <text evidence="1">Belongs to the peptidase S12 family.</text>
</comment>
<organism evidence="3 4">
    <name type="scientific">Trametes cubensis</name>
    <dbReference type="NCBI Taxonomy" id="1111947"/>
    <lineage>
        <taxon>Eukaryota</taxon>
        <taxon>Fungi</taxon>
        <taxon>Dikarya</taxon>
        <taxon>Basidiomycota</taxon>
        <taxon>Agaricomycotina</taxon>
        <taxon>Agaricomycetes</taxon>
        <taxon>Polyporales</taxon>
        <taxon>Polyporaceae</taxon>
        <taxon>Trametes</taxon>
    </lineage>
</organism>
<reference evidence="3" key="1">
    <citation type="submission" date="2022-11" db="EMBL/GenBank/DDBJ databases">
        <title>Genome Sequence of Cubamyces cubensis.</title>
        <authorList>
            <person name="Buettner E."/>
        </authorList>
    </citation>
    <scope>NUCLEOTIDE SEQUENCE</scope>
    <source>
        <strain evidence="3">MPL-01</strain>
    </source>
</reference>
<dbReference type="PANTHER" id="PTHR46825">
    <property type="entry name" value="D-ALANYL-D-ALANINE-CARBOXYPEPTIDASE/ENDOPEPTIDASE AMPH"/>
    <property type="match status" value="1"/>
</dbReference>
<dbReference type="AlphaFoldDB" id="A0AAD7U121"/>
<feature type="domain" description="Beta-lactamase-related" evidence="2">
    <location>
        <begin position="48"/>
        <end position="377"/>
    </location>
</feature>
<dbReference type="EMBL" id="JAPEVG010000049">
    <property type="protein sequence ID" value="KAJ8489402.1"/>
    <property type="molecule type" value="Genomic_DNA"/>
</dbReference>
<gene>
    <name evidence="3" type="ORF">ONZ51_g2950</name>
</gene>
<evidence type="ECO:0000259" key="2">
    <source>
        <dbReference type="Pfam" id="PF00144"/>
    </source>
</evidence>
<dbReference type="InterPro" id="IPR001466">
    <property type="entry name" value="Beta-lactam-related"/>
</dbReference>
<dbReference type="Proteomes" id="UP001215151">
    <property type="component" value="Unassembled WGS sequence"/>
</dbReference>